<name>A0A7J6VDF3_THATH</name>
<dbReference type="AlphaFoldDB" id="A0A7J6VDF3"/>
<protein>
    <submittedName>
        <fullName evidence="1">Uncharacterized protein</fullName>
    </submittedName>
</protein>
<proteinExistence type="predicted"/>
<evidence type="ECO:0000313" key="1">
    <source>
        <dbReference type="EMBL" id="KAF5182777.1"/>
    </source>
</evidence>
<keyword evidence="2" id="KW-1185">Reference proteome</keyword>
<accession>A0A7J6VDF3</accession>
<reference evidence="1 2" key="1">
    <citation type="submission" date="2020-06" db="EMBL/GenBank/DDBJ databases">
        <title>Transcriptomic and genomic resources for Thalictrum thalictroides and T. hernandezii: Facilitating candidate gene discovery in an emerging model plant lineage.</title>
        <authorList>
            <person name="Arias T."/>
            <person name="Riano-Pachon D.M."/>
            <person name="Di Stilio V.S."/>
        </authorList>
    </citation>
    <scope>NUCLEOTIDE SEQUENCE [LARGE SCALE GENOMIC DNA]</scope>
    <source>
        <strain evidence="2">cv. WT478/WT964</strain>
        <tissue evidence="1">Leaves</tissue>
    </source>
</reference>
<comment type="caution">
    <text evidence="1">The sequence shown here is derived from an EMBL/GenBank/DDBJ whole genome shotgun (WGS) entry which is preliminary data.</text>
</comment>
<sequence length="132" mass="15455">MHNVNFLYKVALMCIHHHVCSLQETWGGRSKDIVGRYSNSRITVILFSQQVRVASVFLSCKVHSCFIERHYNSGITVITLSQQDRLASEFLSLILRQDAWLFHWKFQLMQERPIQSSFVSWLLCATSQQHKQ</sequence>
<evidence type="ECO:0000313" key="2">
    <source>
        <dbReference type="Proteomes" id="UP000554482"/>
    </source>
</evidence>
<dbReference type="EMBL" id="JABWDY010034311">
    <property type="protein sequence ID" value="KAF5182777.1"/>
    <property type="molecule type" value="Genomic_DNA"/>
</dbReference>
<dbReference type="Proteomes" id="UP000554482">
    <property type="component" value="Unassembled WGS sequence"/>
</dbReference>
<gene>
    <name evidence="1" type="ORF">FRX31_027631</name>
</gene>
<organism evidence="1 2">
    <name type="scientific">Thalictrum thalictroides</name>
    <name type="common">Rue-anemone</name>
    <name type="synonym">Anemone thalictroides</name>
    <dbReference type="NCBI Taxonomy" id="46969"/>
    <lineage>
        <taxon>Eukaryota</taxon>
        <taxon>Viridiplantae</taxon>
        <taxon>Streptophyta</taxon>
        <taxon>Embryophyta</taxon>
        <taxon>Tracheophyta</taxon>
        <taxon>Spermatophyta</taxon>
        <taxon>Magnoliopsida</taxon>
        <taxon>Ranunculales</taxon>
        <taxon>Ranunculaceae</taxon>
        <taxon>Thalictroideae</taxon>
        <taxon>Thalictrum</taxon>
    </lineage>
</organism>